<dbReference type="EMBL" id="CAJVRL010000060">
    <property type="protein sequence ID" value="CAG8955025.1"/>
    <property type="molecule type" value="Genomic_DNA"/>
</dbReference>
<comment type="caution">
    <text evidence="1">The sequence shown here is derived from an EMBL/GenBank/DDBJ whole genome shotgun (WGS) entry which is preliminary data.</text>
</comment>
<gene>
    <name evidence="1" type="ORF">HYFRA_00007039</name>
</gene>
<evidence type="ECO:0000313" key="1">
    <source>
        <dbReference type="EMBL" id="CAG8955025.1"/>
    </source>
</evidence>
<reference evidence="1" key="1">
    <citation type="submission" date="2021-07" db="EMBL/GenBank/DDBJ databases">
        <authorList>
            <person name="Durling M."/>
        </authorList>
    </citation>
    <scope>NUCLEOTIDE SEQUENCE</scope>
</reference>
<evidence type="ECO:0000313" key="2">
    <source>
        <dbReference type="Proteomes" id="UP000696280"/>
    </source>
</evidence>
<proteinExistence type="predicted"/>
<organism evidence="1 2">
    <name type="scientific">Hymenoscyphus fraxineus</name>
    <dbReference type="NCBI Taxonomy" id="746836"/>
    <lineage>
        <taxon>Eukaryota</taxon>
        <taxon>Fungi</taxon>
        <taxon>Dikarya</taxon>
        <taxon>Ascomycota</taxon>
        <taxon>Pezizomycotina</taxon>
        <taxon>Leotiomycetes</taxon>
        <taxon>Helotiales</taxon>
        <taxon>Helotiaceae</taxon>
        <taxon>Hymenoscyphus</taxon>
    </lineage>
</organism>
<dbReference type="Proteomes" id="UP000696280">
    <property type="component" value="Unassembled WGS sequence"/>
</dbReference>
<keyword evidence="2" id="KW-1185">Reference proteome</keyword>
<accession>A0A9N9PTB6</accession>
<name>A0A9N9PTB6_9HELO</name>
<sequence>MEYYCTHTTPSATVDAICHGHPAASACLSRYHDSARSNWREPLRFAGVEEKLEKLETLEKF</sequence>
<dbReference type="AlphaFoldDB" id="A0A9N9PTB6"/>
<protein>
    <submittedName>
        <fullName evidence="1">Uncharacterized protein</fullName>
    </submittedName>
</protein>